<dbReference type="Pfam" id="PF00319">
    <property type="entry name" value="SRF-TF"/>
    <property type="match status" value="1"/>
</dbReference>
<dbReference type="GO" id="GO:0005634">
    <property type="term" value="C:nucleus"/>
    <property type="evidence" value="ECO:0007669"/>
    <property type="project" value="UniProtKB-SubCell"/>
</dbReference>
<evidence type="ECO:0000256" key="1">
    <source>
        <dbReference type="ARBA" id="ARBA00004123"/>
    </source>
</evidence>
<gene>
    <name evidence="8" type="ORF">QYE76_025759</name>
</gene>
<reference evidence="8" key="1">
    <citation type="submission" date="2023-07" db="EMBL/GenBank/DDBJ databases">
        <title>A chromosome-level genome assembly of Lolium multiflorum.</title>
        <authorList>
            <person name="Chen Y."/>
            <person name="Copetti D."/>
            <person name="Kolliker R."/>
            <person name="Studer B."/>
        </authorList>
    </citation>
    <scope>NUCLEOTIDE SEQUENCE</scope>
    <source>
        <strain evidence="8">02402/16</strain>
        <tissue evidence="8">Leaf</tissue>
    </source>
</reference>
<evidence type="ECO:0000256" key="3">
    <source>
        <dbReference type="ARBA" id="ARBA00023125"/>
    </source>
</evidence>
<dbReference type="InterPro" id="IPR036879">
    <property type="entry name" value="TF_MADSbox_sf"/>
</dbReference>
<accession>A0AAD8RG13</accession>
<dbReference type="GO" id="GO:0046983">
    <property type="term" value="F:protein dimerization activity"/>
    <property type="evidence" value="ECO:0007669"/>
    <property type="project" value="InterPro"/>
</dbReference>
<dbReference type="GO" id="GO:0000981">
    <property type="term" value="F:DNA-binding transcription factor activity, RNA polymerase II-specific"/>
    <property type="evidence" value="ECO:0007669"/>
    <property type="project" value="TreeGrafter"/>
</dbReference>
<dbReference type="InterPro" id="IPR033896">
    <property type="entry name" value="MEF2-like_N"/>
</dbReference>
<dbReference type="GO" id="GO:0000978">
    <property type="term" value="F:RNA polymerase II cis-regulatory region sequence-specific DNA binding"/>
    <property type="evidence" value="ECO:0007669"/>
    <property type="project" value="TreeGrafter"/>
</dbReference>
<dbReference type="SUPFAM" id="SSF55455">
    <property type="entry name" value="SRF-like"/>
    <property type="match status" value="1"/>
</dbReference>
<evidence type="ECO:0000259" key="7">
    <source>
        <dbReference type="PROSITE" id="PS50066"/>
    </source>
</evidence>
<organism evidence="8 9">
    <name type="scientific">Lolium multiflorum</name>
    <name type="common">Italian ryegrass</name>
    <name type="synonym">Lolium perenne subsp. multiflorum</name>
    <dbReference type="NCBI Taxonomy" id="4521"/>
    <lineage>
        <taxon>Eukaryota</taxon>
        <taxon>Viridiplantae</taxon>
        <taxon>Streptophyta</taxon>
        <taxon>Embryophyta</taxon>
        <taxon>Tracheophyta</taxon>
        <taxon>Spermatophyta</taxon>
        <taxon>Magnoliopsida</taxon>
        <taxon>Liliopsida</taxon>
        <taxon>Poales</taxon>
        <taxon>Poaceae</taxon>
        <taxon>BOP clade</taxon>
        <taxon>Pooideae</taxon>
        <taxon>Poodae</taxon>
        <taxon>Poeae</taxon>
        <taxon>Poeae Chloroplast Group 2 (Poeae type)</taxon>
        <taxon>Loliodinae</taxon>
        <taxon>Loliinae</taxon>
        <taxon>Lolium</taxon>
    </lineage>
</organism>
<keyword evidence="2" id="KW-0805">Transcription regulation</keyword>
<dbReference type="Gene3D" id="3.40.1810.10">
    <property type="entry name" value="Transcription factor, MADS-box"/>
    <property type="match status" value="1"/>
</dbReference>
<evidence type="ECO:0000256" key="2">
    <source>
        <dbReference type="ARBA" id="ARBA00023015"/>
    </source>
</evidence>
<dbReference type="PANTHER" id="PTHR11945:SF629">
    <property type="entry name" value="OS02G0164450 PROTEIN"/>
    <property type="match status" value="1"/>
</dbReference>
<keyword evidence="3" id="KW-0238">DNA-binding</keyword>
<comment type="subcellular location">
    <subcellularLocation>
        <location evidence="1">Nucleus</location>
    </subcellularLocation>
</comment>
<keyword evidence="9" id="KW-1185">Reference proteome</keyword>
<dbReference type="PROSITE" id="PS50066">
    <property type="entry name" value="MADS_BOX_2"/>
    <property type="match status" value="1"/>
</dbReference>
<evidence type="ECO:0000256" key="6">
    <source>
        <dbReference type="SAM" id="MobiDB-lite"/>
    </source>
</evidence>
<dbReference type="SMART" id="SM00432">
    <property type="entry name" value="MADS"/>
    <property type="match status" value="1"/>
</dbReference>
<dbReference type="GO" id="GO:0045944">
    <property type="term" value="P:positive regulation of transcription by RNA polymerase II"/>
    <property type="evidence" value="ECO:0007669"/>
    <property type="project" value="InterPro"/>
</dbReference>
<keyword evidence="4" id="KW-0804">Transcription</keyword>
<dbReference type="FunFam" id="3.40.1810.10:FF:000006">
    <property type="entry name" value="Agamous-like MADS-box protein AGL62"/>
    <property type="match status" value="1"/>
</dbReference>
<feature type="region of interest" description="Disordered" evidence="6">
    <location>
        <begin position="366"/>
        <end position="400"/>
    </location>
</feature>
<feature type="domain" description="MADS-box" evidence="7">
    <location>
        <begin position="9"/>
        <end position="69"/>
    </location>
</feature>
<evidence type="ECO:0000256" key="4">
    <source>
        <dbReference type="ARBA" id="ARBA00023163"/>
    </source>
</evidence>
<comment type="caution">
    <text evidence="8">The sequence shown here is derived from an EMBL/GenBank/DDBJ whole genome shotgun (WGS) entry which is preliminary data.</text>
</comment>
<evidence type="ECO:0000313" key="9">
    <source>
        <dbReference type="Proteomes" id="UP001231189"/>
    </source>
</evidence>
<name>A0AAD8RG13_LOLMU</name>
<proteinExistence type="predicted"/>
<keyword evidence="5" id="KW-0539">Nucleus</keyword>
<sequence>MAPRRPRGTGRKKIEIRPIESEEARQVCFSKRRTGLFKKVSELSTLCGAEVAAVVFSPGGKVFSIGHPSVDSVLDRFRTSYSSEAQAVAAVDGGAGDRNPALAELNQELAEVQAQLAAIKARNTAIDEFFAKARAEGCQPAAWLEHANDVRQMREEDRAAFAAALAKLSADVAVRCDQVLRDLLGGRTVGGGGEFELGGTSASGGMEMTQHQLMMVELAQQQMMMEMPPPPQTGFDAGMDLQQQQQMMMGMLPPSPLLGFASGMETVHQGFGPHGFPQGGRQQPGELERQDIAGGNSAEQRAILESYETLKKHQDDARGKAFKEQWWHTVGISIERAPAEEGAHRLMAYEWERLDKEACRCRALASTMRKERREQENQRKDGGDDGAGSSRRSFHSTFNI</sequence>
<dbReference type="InterPro" id="IPR002100">
    <property type="entry name" value="TF_MADSbox"/>
</dbReference>
<protein>
    <recommendedName>
        <fullName evidence="7">MADS-box domain-containing protein</fullName>
    </recommendedName>
</protein>
<dbReference type="Proteomes" id="UP001231189">
    <property type="component" value="Unassembled WGS sequence"/>
</dbReference>
<evidence type="ECO:0000256" key="5">
    <source>
        <dbReference type="ARBA" id="ARBA00023242"/>
    </source>
</evidence>
<feature type="compositionally biased region" description="Basic and acidic residues" evidence="6">
    <location>
        <begin position="368"/>
        <end position="383"/>
    </location>
</feature>
<dbReference type="PANTHER" id="PTHR11945">
    <property type="entry name" value="MADS BOX PROTEIN"/>
    <property type="match status" value="1"/>
</dbReference>
<dbReference type="AlphaFoldDB" id="A0AAD8RG13"/>
<dbReference type="CDD" id="cd00265">
    <property type="entry name" value="MADS_MEF2_like"/>
    <property type="match status" value="1"/>
</dbReference>
<dbReference type="PRINTS" id="PR00404">
    <property type="entry name" value="MADSDOMAIN"/>
</dbReference>
<evidence type="ECO:0000313" key="8">
    <source>
        <dbReference type="EMBL" id="KAK1620242.1"/>
    </source>
</evidence>
<dbReference type="EMBL" id="JAUUTY010000006">
    <property type="protein sequence ID" value="KAK1620242.1"/>
    <property type="molecule type" value="Genomic_DNA"/>
</dbReference>